<comment type="caution">
    <text evidence="1">The sequence shown here is derived from an EMBL/GenBank/DDBJ whole genome shotgun (WGS) entry which is preliminary data.</text>
</comment>
<name>K0PMU4_9HYPH</name>
<dbReference type="Proteomes" id="UP000009319">
    <property type="component" value="Unassembled WGS sequence"/>
</dbReference>
<dbReference type="AlphaFoldDB" id="K0PMU4"/>
<proteinExistence type="predicted"/>
<evidence type="ECO:0000313" key="2">
    <source>
        <dbReference type="Proteomes" id="UP000009319"/>
    </source>
</evidence>
<dbReference type="HOGENOM" id="CLU_3011208_0_0_5"/>
<gene>
    <name evidence="1" type="ORF">BN77_0778</name>
</gene>
<sequence>MGADITSAAHDQNRFTCHAPPSILVSDVEDLEQVDGEEKNETKVARMSRVFCLSRH</sequence>
<keyword evidence="2" id="KW-1185">Reference proteome</keyword>
<reference evidence="1 2" key="1">
    <citation type="journal article" date="2013" name="Genome Announc.">
        <title>Draft Genome Sequence of Rhizobium mesoamericanum STM3625, a Nitrogen-Fixing Symbiont of Mimosa pudica Isolated in French Guiana (South America).</title>
        <authorList>
            <person name="Moulin L."/>
            <person name="Mornico D."/>
            <person name="Melkonian R."/>
            <person name="Klonowska A."/>
        </authorList>
    </citation>
    <scope>NUCLEOTIDE SEQUENCE [LARGE SCALE GENOMIC DNA]</scope>
    <source>
        <strain evidence="1 2">STM3625</strain>
    </source>
</reference>
<dbReference type="EMBL" id="CANI01000032">
    <property type="protein sequence ID" value="CCM77811.1"/>
    <property type="molecule type" value="Genomic_DNA"/>
</dbReference>
<protein>
    <submittedName>
        <fullName evidence="1">Uncharacterized protein</fullName>
    </submittedName>
</protein>
<organism evidence="1 2">
    <name type="scientific">Rhizobium mesoamericanum STM3625</name>
    <dbReference type="NCBI Taxonomy" id="1211777"/>
    <lineage>
        <taxon>Bacteria</taxon>
        <taxon>Pseudomonadati</taxon>
        <taxon>Pseudomonadota</taxon>
        <taxon>Alphaproteobacteria</taxon>
        <taxon>Hyphomicrobiales</taxon>
        <taxon>Rhizobiaceae</taxon>
        <taxon>Rhizobium/Agrobacterium group</taxon>
        <taxon>Rhizobium</taxon>
    </lineage>
</organism>
<evidence type="ECO:0000313" key="1">
    <source>
        <dbReference type="EMBL" id="CCM77811.1"/>
    </source>
</evidence>
<dbReference type="STRING" id="1211777.BN77_0778"/>
<accession>K0PMU4</accession>